<feature type="transmembrane region" description="Helical" evidence="1">
    <location>
        <begin position="121"/>
        <end position="145"/>
    </location>
</feature>
<evidence type="ECO:0000313" key="3">
    <source>
        <dbReference type="EMBL" id="CDW46572.1"/>
    </source>
</evidence>
<sequence length="228" mass="25645">MNFKWVLLFVLIESSLQSKDEDGLEKALVGRSIRKRQISSTIDLDEVMGFLRTRSTVKFIANVGVNQFIVGIGWFLSGIIWSVLITMTEEGSTLNNMLGMTSDILSATPASVNVLRCLTAFILLSLGILVKTLLTIGLGETIGLFKKEPLMDMVTSLLKDREFVIGSIKGAVFSSIFQLVVFSLIYVFVVNKPNKERRKRSWSPLGKDQIQMEYLRIVQNLQNTYLKK</sequence>
<protein>
    <submittedName>
        <fullName evidence="3">Uncharacterized protein</fullName>
    </submittedName>
</protein>
<accession>A0A0K2V8S2</accession>
<feature type="transmembrane region" description="Helical" evidence="1">
    <location>
        <begin position="165"/>
        <end position="190"/>
    </location>
</feature>
<dbReference type="KEGG" id="lsm:121118518"/>
<dbReference type="RefSeq" id="XP_040569033.1">
    <property type="nucleotide sequence ID" value="XM_040713099.2"/>
</dbReference>
<keyword evidence="2" id="KW-0732">Signal</keyword>
<feature type="signal peptide" evidence="2">
    <location>
        <begin position="1"/>
        <end position="18"/>
    </location>
</feature>
<dbReference type="AlphaFoldDB" id="A0A0K2V8S2"/>
<dbReference type="EMBL" id="HACA01029211">
    <property type="protein sequence ID" value="CDW46572.1"/>
    <property type="molecule type" value="Transcribed_RNA"/>
</dbReference>
<reference evidence="3" key="1">
    <citation type="submission" date="2014-05" db="EMBL/GenBank/DDBJ databases">
        <authorList>
            <person name="Chronopoulou M."/>
        </authorList>
    </citation>
    <scope>NUCLEOTIDE SEQUENCE</scope>
    <source>
        <tissue evidence="3">Whole organism</tissue>
    </source>
</reference>
<feature type="chain" id="PRO_5005489328" evidence="2">
    <location>
        <begin position="19"/>
        <end position="228"/>
    </location>
</feature>
<keyword evidence="1" id="KW-0472">Membrane</keyword>
<dbReference type="GeneID" id="121118518"/>
<keyword evidence="1" id="KW-1133">Transmembrane helix</keyword>
<proteinExistence type="predicted"/>
<evidence type="ECO:0000256" key="2">
    <source>
        <dbReference type="SAM" id="SignalP"/>
    </source>
</evidence>
<evidence type="ECO:0000256" key="1">
    <source>
        <dbReference type="SAM" id="Phobius"/>
    </source>
</evidence>
<name>A0A0K2V8S2_LEPSM</name>
<keyword evidence="1" id="KW-0812">Transmembrane</keyword>
<organism evidence="3">
    <name type="scientific">Lepeophtheirus salmonis</name>
    <name type="common">Salmon louse</name>
    <name type="synonym">Caligus salmonis</name>
    <dbReference type="NCBI Taxonomy" id="72036"/>
    <lineage>
        <taxon>Eukaryota</taxon>
        <taxon>Metazoa</taxon>
        <taxon>Ecdysozoa</taxon>
        <taxon>Arthropoda</taxon>
        <taxon>Crustacea</taxon>
        <taxon>Multicrustacea</taxon>
        <taxon>Hexanauplia</taxon>
        <taxon>Copepoda</taxon>
        <taxon>Siphonostomatoida</taxon>
        <taxon>Caligidae</taxon>
        <taxon>Lepeophtheirus</taxon>
    </lineage>
</organism>
<feature type="transmembrane region" description="Helical" evidence="1">
    <location>
        <begin position="68"/>
        <end position="87"/>
    </location>
</feature>